<evidence type="ECO:0000259" key="25">
    <source>
        <dbReference type="Pfam" id="PF08543"/>
    </source>
</evidence>
<comment type="similarity">
    <text evidence="20">In the N-terminal section; belongs to the thiamine-phosphate synthase family.</text>
</comment>
<keyword evidence="11 26" id="KW-0808">Transferase</keyword>
<dbReference type="AlphaFoldDB" id="A0A2Z3YUL1"/>
<evidence type="ECO:0000313" key="26">
    <source>
        <dbReference type="EMBL" id="AWT26264.1"/>
    </source>
</evidence>
<comment type="pathway">
    <text evidence="7">Cofactor biosynthesis; thiamine diphosphate biosynthesis; thiamine phosphate from 4-amino-2-methyl-5-diphosphomethylpyrimidine and 4-methyl-5-(2-phosphoethyl)-thiazole: step 1/1.</text>
</comment>
<dbReference type="EC" id="2.7.1.49" evidence="8"/>
<evidence type="ECO:0000256" key="17">
    <source>
        <dbReference type="ARBA" id="ARBA00047334"/>
    </source>
</evidence>
<proteinExistence type="inferred from homology"/>
<dbReference type="PANTHER" id="PTHR20858">
    <property type="entry name" value="PHOSPHOMETHYLPYRIMIDINE KINASE"/>
    <property type="match status" value="1"/>
</dbReference>
<dbReference type="SUPFAM" id="SSF53613">
    <property type="entry name" value="Ribokinase-like"/>
    <property type="match status" value="1"/>
</dbReference>
<feature type="domain" description="Thiaminase-2/PQQC" evidence="24">
    <location>
        <begin position="346"/>
        <end position="530"/>
    </location>
</feature>
<dbReference type="RefSeq" id="WP_110481451.1">
    <property type="nucleotide sequence ID" value="NZ_CP024988.1"/>
</dbReference>
<organism evidence="26 27">
    <name type="scientific">Corynebacterium provencense</name>
    <dbReference type="NCBI Taxonomy" id="1737425"/>
    <lineage>
        <taxon>Bacteria</taxon>
        <taxon>Bacillati</taxon>
        <taxon>Actinomycetota</taxon>
        <taxon>Actinomycetes</taxon>
        <taxon>Mycobacteriales</taxon>
        <taxon>Corynebacteriaceae</taxon>
        <taxon>Corynebacterium</taxon>
    </lineage>
</organism>
<comment type="similarity">
    <text evidence="22">In the C-terminal section; belongs to the thiaminase-2 family.</text>
</comment>
<dbReference type="Pfam" id="PF03070">
    <property type="entry name" value="TENA_THI-4"/>
    <property type="match status" value="1"/>
</dbReference>
<comment type="catalytic activity">
    <reaction evidence="18">
        <text>2-(2-carboxy-4-methylthiazol-5-yl)ethyl phosphate + 4-amino-2-methyl-5-(diphosphooxymethyl)pyrimidine + 2 H(+) = thiamine phosphate + CO2 + diphosphate</text>
        <dbReference type="Rhea" id="RHEA:47848"/>
        <dbReference type="ChEBI" id="CHEBI:15378"/>
        <dbReference type="ChEBI" id="CHEBI:16526"/>
        <dbReference type="ChEBI" id="CHEBI:33019"/>
        <dbReference type="ChEBI" id="CHEBI:37575"/>
        <dbReference type="ChEBI" id="CHEBI:57841"/>
        <dbReference type="ChEBI" id="CHEBI:62890"/>
        <dbReference type="EC" id="2.5.1.3"/>
    </reaction>
</comment>
<keyword evidence="27" id="KW-1185">Reference proteome</keyword>
<evidence type="ECO:0000256" key="23">
    <source>
        <dbReference type="ARBA" id="ARBA00067202"/>
    </source>
</evidence>
<dbReference type="EC" id="2.7.4.7" evidence="10"/>
<evidence type="ECO:0000256" key="5">
    <source>
        <dbReference type="ARBA" id="ARBA00003848"/>
    </source>
</evidence>
<evidence type="ECO:0000313" key="27">
    <source>
        <dbReference type="Proteomes" id="UP000247696"/>
    </source>
</evidence>
<evidence type="ECO:0000256" key="9">
    <source>
        <dbReference type="ARBA" id="ARBA00012830"/>
    </source>
</evidence>
<evidence type="ECO:0000256" key="1">
    <source>
        <dbReference type="ARBA" id="ARBA00000151"/>
    </source>
</evidence>
<comment type="function">
    <text evidence="4">Condenses 4-methyl-5-(beta-hydroxyethyl)thiazole monophosphate (THZ-P) and 2-methyl-4-amino-5-hydroxymethyl pyrimidine pyrophosphate (HMP-PP) to form thiamine monophosphate (TMP).</text>
</comment>
<evidence type="ECO:0000256" key="16">
    <source>
        <dbReference type="ARBA" id="ARBA00023268"/>
    </source>
</evidence>
<keyword evidence="15" id="KW-0784">Thiamine biosynthesis</keyword>
<dbReference type="NCBIfam" id="NF011301">
    <property type="entry name" value="PRK14713.1"/>
    <property type="match status" value="1"/>
</dbReference>
<dbReference type="InterPro" id="IPR029056">
    <property type="entry name" value="Ribokinase-like"/>
</dbReference>
<dbReference type="GO" id="GO:0005829">
    <property type="term" value="C:cytosol"/>
    <property type="evidence" value="ECO:0007669"/>
    <property type="project" value="TreeGrafter"/>
</dbReference>
<dbReference type="PANTHER" id="PTHR20858:SF17">
    <property type="entry name" value="HYDROXYMETHYLPYRIMIDINE_PHOSPHOMETHYLPYRIMIDINE KINASE THI20-RELATED"/>
    <property type="match status" value="1"/>
</dbReference>
<dbReference type="GO" id="GO:0004789">
    <property type="term" value="F:thiamine-phosphate diphosphorylase activity"/>
    <property type="evidence" value="ECO:0007669"/>
    <property type="project" value="UniProtKB-EC"/>
</dbReference>
<gene>
    <name evidence="26" type="primary">thiD</name>
    <name evidence="26" type="ORF">Csp1_14750</name>
</gene>
<dbReference type="CDD" id="cd19365">
    <property type="entry name" value="TenA_C-like"/>
    <property type="match status" value="1"/>
</dbReference>
<evidence type="ECO:0000256" key="21">
    <source>
        <dbReference type="ARBA" id="ARBA00061288"/>
    </source>
</evidence>
<dbReference type="OrthoDB" id="34166at2"/>
<comment type="cofactor">
    <cofactor evidence="3">
        <name>Mg(2+)</name>
        <dbReference type="ChEBI" id="CHEBI:18420"/>
    </cofactor>
</comment>
<dbReference type="InterPro" id="IPR016084">
    <property type="entry name" value="Haem_Oase-like_multi-hlx"/>
</dbReference>
<dbReference type="STRING" id="1737425.GCA_900049755_01923"/>
<evidence type="ECO:0000259" key="24">
    <source>
        <dbReference type="Pfam" id="PF03070"/>
    </source>
</evidence>
<dbReference type="InterPro" id="IPR013749">
    <property type="entry name" value="PM/HMP-P_kinase-1"/>
</dbReference>
<comment type="catalytic activity">
    <reaction evidence="17">
        <text>4-methyl-5-(2-phosphooxyethyl)-thiazole + 4-amino-2-methyl-5-(diphosphooxymethyl)pyrimidine + H(+) = thiamine phosphate + diphosphate</text>
        <dbReference type="Rhea" id="RHEA:22328"/>
        <dbReference type="ChEBI" id="CHEBI:15378"/>
        <dbReference type="ChEBI" id="CHEBI:33019"/>
        <dbReference type="ChEBI" id="CHEBI:37575"/>
        <dbReference type="ChEBI" id="CHEBI:57841"/>
        <dbReference type="ChEBI" id="CHEBI:58296"/>
        <dbReference type="EC" id="2.5.1.3"/>
    </reaction>
</comment>
<evidence type="ECO:0000256" key="20">
    <source>
        <dbReference type="ARBA" id="ARBA00061283"/>
    </source>
</evidence>
<dbReference type="NCBIfam" id="TIGR00097">
    <property type="entry name" value="HMP-P_kinase"/>
    <property type="match status" value="1"/>
</dbReference>
<keyword evidence="14" id="KW-0067">ATP-binding</keyword>
<evidence type="ECO:0000256" key="6">
    <source>
        <dbReference type="ARBA" id="ARBA00004769"/>
    </source>
</evidence>
<evidence type="ECO:0000256" key="10">
    <source>
        <dbReference type="ARBA" id="ARBA00012963"/>
    </source>
</evidence>
<dbReference type="UniPathway" id="UPA00060">
    <property type="reaction ID" value="UER00138"/>
</dbReference>
<dbReference type="InterPro" id="IPR004305">
    <property type="entry name" value="Thiaminase-2/PQQC"/>
</dbReference>
<name>A0A2Z3YUL1_9CORY</name>
<evidence type="ECO:0000256" key="14">
    <source>
        <dbReference type="ARBA" id="ARBA00022840"/>
    </source>
</evidence>
<comment type="similarity">
    <text evidence="21">In the central section; belongs to the ThiD family.</text>
</comment>
<dbReference type="EC" id="2.5.1.3" evidence="9"/>
<keyword evidence="13 26" id="KW-0418">Kinase</keyword>
<evidence type="ECO:0000256" key="2">
    <source>
        <dbReference type="ARBA" id="ARBA00000565"/>
    </source>
</evidence>
<dbReference type="GO" id="GO:0008902">
    <property type="term" value="F:hydroxymethylpyrimidine kinase activity"/>
    <property type="evidence" value="ECO:0007669"/>
    <property type="project" value="UniProtKB-EC"/>
</dbReference>
<dbReference type="KEGG" id="cpre:Csp1_14750"/>
<protein>
    <recommendedName>
        <fullName evidence="23">Thiamine biosynthesis multifunctional protein ThiED</fullName>
        <ecNumber evidence="9">2.5.1.3</ecNumber>
        <ecNumber evidence="8">2.7.1.49</ecNumber>
        <ecNumber evidence="10">2.7.4.7</ecNumber>
    </recommendedName>
</protein>
<dbReference type="GO" id="GO:0008972">
    <property type="term" value="F:phosphomethylpyrimidine kinase activity"/>
    <property type="evidence" value="ECO:0007669"/>
    <property type="project" value="UniProtKB-EC"/>
</dbReference>
<comment type="catalytic activity">
    <reaction evidence="2">
        <text>4-amino-2-methyl-5-(phosphooxymethyl)pyrimidine + ATP = 4-amino-2-methyl-5-(diphosphooxymethyl)pyrimidine + ADP</text>
        <dbReference type="Rhea" id="RHEA:19893"/>
        <dbReference type="ChEBI" id="CHEBI:30616"/>
        <dbReference type="ChEBI" id="CHEBI:57841"/>
        <dbReference type="ChEBI" id="CHEBI:58354"/>
        <dbReference type="ChEBI" id="CHEBI:456216"/>
        <dbReference type="EC" id="2.7.4.7"/>
    </reaction>
</comment>
<keyword evidence="12" id="KW-0547">Nucleotide-binding</keyword>
<evidence type="ECO:0000256" key="7">
    <source>
        <dbReference type="ARBA" id="ARBA00005165"/>
    </source>
</evidence>
<evidence type="ECO:0000256" key="13">
    <source>
        <dbReference type="ARBA" id="ARBA00022777"/>
    </source>
</evidence>
<evidence type="ECO:0000256" key="8">
    <source>
        <dbReference type="ARBA" id="ARBA00012135"/>
    </source>
</evidence>
<comment type="catalytic activity">
    <reaction evidence="19">
        <text>2-[(2R,5Z)-2-carboxy-4-methylthiazol-5(2H)-ylidene]ethyl phosphate + 4-amino-2-methyl-5-(diphosphooxymethyl)pyrimidine + 2 H(+) = thiamine phosphate + CO2 + diphosphate</text>
        <dbReference type="Rhea" id="RHEA:47844"/>
        <dbReference type="ChEBI" id="CHEBI:15378"/>
        <dbReference type="ChEBI" id="CHEBI:16526"/>
        <dbReference type="ChEBI" id="CHEBI:33019"/>
        <dbReference type="ChEBI" id="CHEBI:37575"/>
        <dbReference type="ChEBI" id="CHEBI:57841"/>
        <dbReference type="ChEBI" id="CHEBI:62899"/>
        <dbReference type="EC" id="2.5.1.3"/>
    </reaction>
</comment>
<sequence>MTSSRPVLPLQGSVPRVLSVAGTDPTGGAGVQADIKAICEAGGFAMTVVTALVAQNTHGVRSIHTPDTGFLTDQLDAVFDDVRVDAVKVGMLGTAEITRTVTDYLRAHPVPVLVVDPVMVATSGDRLLTPDGEKALVGLCRLADVITPNLAELAVLSGTGQATTLPEAVDQGRHLAAELGTTVIVKGGHLTGGGADNAVVFPDGEVHTVPVARIATHNTHGTGCSLSSALTTRLAAGESVAAALSWATRWLTEAIRYADDLHVGTGNGPVDHTHRSRRLAAAADTTPWHHVPDMPAALEKPGDLLSGQFDGAGTTRKPPRIPAAGPWTAALWDASAHIHRSVTDLPFITDLGSGTLDRDDFSFYLAQDAVYLSLYSPALASLAASAPDQESALFWVKGAAECLEEEAELHRNWNGDSAPALPSPVTGAYTSHLMRCVRTRDHVVGAAAVLPCYWLYAEVGLELAASSPADNPYSAWLETYSGSDFTDSVRQAVALVEKAFEDAGPAARAEAAVAYLDASRWELEFFDQASRRH</sequence>
<evidence type="ECO:0000256" key="3">
    <source>
        <dbReference type="ARBA" id="ARBA00001946"/>
    </source>
</evidence>
<accession>A0A2Z3YUL1</accession>
<feature type="domain" description="Pyridoxamine kinase/Phosphomethylpyrimidine kinase" evidence="25">
    <location>
        <begin position="24"/>
        <end position="271"/>
    </location>
</feature>
<dbReference type="EMBL" id="CP024988">
    <property type="protein sequence ID" value="AWT26264.1"/>
    <property type="molecule type" value="Genomic_DNA"/>
</dbReference>
<dbReference type="Pfam" id="PF08543">
    <property type="entry name" value="Phos_pyr_kin"/>
    <property type="match status" value="1"/>
</dbReference>
<dbReference type="InterPro" id="IPR004399">
    <property type="entry name" value="HMP/HMP-P_kinase_dom"/>
</dbReference>
<evidence type="ECO:0000256" key="15">
    <source>
        <dbReference type="ARBA" id="ARBA00022977"/>
    </source>
</evidence>
<dbReference type="Gene3D" id="3.40.1190.20">
    <property type="match status" value="1"/>
</dbReference>
<keyword evidence="16" id="KW-0511">Multifunctional enzyme</keyword>
<evidence type="ECO:0000256" key="4">
    <source>
        <dbReference type="ARBA" id="ARBA00003814"/>
    </source>
</evidence>
<evidence type="ECO:0000256" key="11">
    <source>
        <dbReference type="ARBA" id="ARBA00022679"/>
    </source>
</evidence>
<evidence type="ECO:0000256" key="12">
    <source>
        <dbReference type="ARBA" id="ARBA00022741"/>
    </source>
</evidence>
<comment type="pathway">
    <text evidence="6">Cofactor biosynthesis; thiamine diphosphate biosynthesis; 4-amino-2-methyl-5-diphosphomethylpyrimidine from 5-amino-1-(5-phospho-D-ribosyl)imidazole: step 3/3.</text>
</comment>
<dbReference type="CDD" id="cd01169">
    <property type="entry name" value="HMPP_kinase"/>
    <property type="match status" value="1"/>
</dbReference>
<dbReference type="Gene3D" id="1.20.910.10">
    <property type="entry name" value="Heme oxygenase-like"/>
    <property type="match status" value="1"/>
</dbReference>
<dbReference type="GO" id="GO:0005524">
    <property type="term" value="F:ATP binding"/>
    <property type="evidence" value="ECO:0007669"/>
    <property type="project" value="UniProtKB-KW"/>
</dbReference>
<evidence type="ECO:0000256" key="18">
    <source>
        <dbReference type="ARBA" id="ARBA00047851"/>
    </source>
</evidence>
<comment type="catalytic activity">
    <reaction evidence="1">
        <text>4-amino-5-hydroxymethyl-2-methylpyrimidine + ATP = 4-amino-2-methyl-5-(phosphooxymethyl)pyrimidine + ADP + H(+)</text>
        <dbReference type="Rhea" id="RHEA:23096"/>
        <dbReference type="ChEBI" id="CHEBI:15378"/>
        <dbReference type="ChEBI" id="CHEBI:16892"/>
        <dbReference type="ChEBI" id="CHEBI:30616"/>
        <dbReference type="ChEBI" id="CHEBI:58354"/>
        <dbReference type="ChEBI" id="CHEBI:456216"/>
        <dbReference type="EC" id="2.7.1.49"/>
    </reaction>
</comment>
<dbReference type="SUPFAM" id="SSF48613">
    <property type="entry name" value="Heme oxygenase-like"/>
    <property type="match status" value="1"/>
</dbReference>
<dbReference type="Proteomes" id="UP000247696">
    <property type="component" value="Chromosome"/>
</dbReference>
<reference evidence="27" key="1">
    <citation type="submission" date="2017-11" db="EMBL/GenBank/DDBJ databases">
        <title>Otitis media/interna in a cat caused by the recently described species Corynebacterium provencense.</title>
        <authorList>
            <person name="Kittl S."/>
            <person name="Brodard I."/>
            <person name="Rychener L."/>
            <person name="Jores J."/>
            <person name="Roosje P."/>
            <person name="Gobeli Brawand S."/>
        </authorList>
    </citation>
    <scope>NUCLEOTIDE SEQUENCE [LARGE SCALE GENOMIC DNA]</scope>
    <source>
        <strain evidence="27">17KM38</strain>
    </source>
</reference>
<dbReference type="GO" id="GO:0009228">
    <property type="term" value="P:thiamine biosynthetic process"/>
    <property type="evidence" value="ECO:0007669"/>
    <property type="project" value="UniProtKB-KW"/>
</dbReference>
<dbReference type="FunFam" id="3.40.1190.20:FF:000003">
    <property type="entry name" value="Phosphomethylpyrimidine kinase ThiD"/>
    <property type="match status" value="1"/>
</dbReference>
<comment type="function">
    <text evidence="5">Catalyzes the phosphorylation of hydroxymethylpyrimidine phosphate (HMP-P) to HMP-PP, and of HMP to HMP-P.</text>
</comment>
<dbReference type="GO" id="GO:0009229">
    <property type="term" value="P:thiamine diphosphate biosynthetic process"/>
    <property type="evidence" value="ECO:0007669"/>
    <property type="project" value="UniProtKB-UniPathway"/>
</dbReference>
<evidence type="ECO:0000256" key="19">
    <source>
        <dbReference type="ARBA" id="ARBA00047883"/>
    </source>
</evidence>
<evidence type="ECO:0000256" key="22">
    <source>
        <dbReference type="ARBA" id="ARBA00061559"/>
    </source>
</evidence>